<feature type="chain" id="PRO_5008136272" evidence="2">
    <location>
        <begin position="22"/>
        <end position="121"/>
    </location>
</feature>
<dbReference type="Proteomes" id="UP000075901">
    <property type="component" value="Unassembled WGS sequence"/>
</dbReference>
<keyword evidence="2" id="KW-0732">Signal</keyword>
<evidence type="ECO:0000256" key="2">
    <source>
        <dbReference type="SAM" id="SignalP"/>
    </source>
</evidence>
<feature type="compositionally biased region" description="Low complexity" evidence="1">
    <location>
        <begin position="81"/>
        <end position="91"/>
    </location>
</feature>
<dbReference type="VEuPathDB" id="VectorBase:AMAM016315"/>
<evidence type="ECO:0000313" key="4">
    <source>
        <dbReference type="Proteomes" id="UP000075901"/>
    </source>
</evidence>
<keyword evidence="4" id="KW-1185">Reference proteome</keyword>
<proteinExistence type="predicted"/>
<name>A0A182SZ21_9DIPT</name>
<evidence type="ECO:0000256" key="1">
    <source>
        <dbReference type="SAM" id="MobiDB-lite"/>
    </source>
</evidence>
<dbReference type="AlphaFoldDB" id="A0A182SZ21"/>
<feature type="region of interest" description="Disordered" evidence="1">
    <location>
        <begin position="76"/>
        <end position="101"/>
    </location>
</feature>
<accession>A0A182SZ21</accession>
<protein>
    <submittedName>
        <fullName evidence="3">Uncharacterized protein</fullName>
    </submittedName>
</protein>
<evidence type="ECO:0000313" key="3">
    <source>
        <dbReference type="EnsemblMetazoa" id="AMAM016315-PA"/>
    </source>
</evidence>
<reference evidence="4" key="1">
    <citation type="submission" date="2013-09" db="EMBL/GenBank/DDBJ databases">
        <title>The Genome Sequence of Anopheles maculatus species B.</title>
        <authorList>
            <consortium name="The Broad Institute Genomics Platform"/>
            <person name="Neafsey D.E."/>
            <person name="Besansky N."/>
            <person name="Howell P."/>
            <person name="Walton C."/>
            <person name="Young S.K."/>
            <person name="Zeng Q."/>
            <person name="Gargeya S."/>
            <person name="Fitzgerald M."/>
            <person name="Haas B."/>
            <person name="Abouelleil A."/>
            <person name="Allen A.W."/>
            <person name="Alvarado L."/>
            <person name="Arachchi H.M."/>
            <person name="Berlin A.M."/>
            <person name="Chapman S.B."/>
            <person name="Gainer-Dewar J."/>
            <person name="Goldberg J."/>
            <person name="Griggs A."/>
            <person name="Gujja S."/>
            <person name="Hansen M."/>
            <person name="Howarth C."/>
            <person name="Imamovic A."/>
            <person name="Ireland A."/>
            <person name="Larimer J."/>
            <person name="McCowan C."/>
            <person name="Murphy C."/>
            <person name="Pearson M."/>
            <person name="Poon T.W."/>
            <person name="Priest M."/>
            <person name="Roberts A."/>
            <person name="Saif S."/>
            <person name="Shea T."/>
            <person name="Sisk P."/>
            <person name="Sykes S."/>
            <person name="Wortman J."/>
            <person name="Nusbaum C."/>
            <person name="Birren B."/>
        </authorList>
    </citation>
    <scope>NUCLEOTIDE SEQUENCE [LARGE SCALE GENOMIC DNA]</scope>
    <source>
        <strain evidence="4">maculatus3</strain>
    </source>
</reference>
<organism evidence="3 4">
    <name type="scientific">Anopheles maculatus</name>
    <dbReference type="NCBI Taxonomy" id="74869"/>
    <lineage>
        <taxon>Eukaryota</taxon>
        <taxon>Metazoa</taxon>
        <taxon>Ecdysozoa</taxon>
        <taxon>Arthropoda</taxon>
        <taxon>Hexapoda</taxon>
        <taxon>Insecta</taxon>
        <taxon>Pterygota</taxon>
        <taxon>Neoptera</taxon>
        <taxon>Endopterygota</taxon>
        <taxon>Diptera</taxon>
        <taxon>Nematocera</taxon>
        <taxon>Culicoidea</taxon>
        <taxon>Culicidae</taxon>
        <taxon>Anophelinae</taxon>
        <taxon>Anopheles</taxon>
        <taxon>Anopheles maculatus group</taxon>
    </lineage>
</organism>
<dbReference type="EnsemblMetazoa" id="AMAM016315-RA">
    <property type="protein sequence ID" value="AMAM016315-PA"/>
    <property type="gene ID" value="AMAM016315"/>
</dbReference>
<reference evidence="3" key="2">
    <citation type="submission" date="2020-05" db="UniProtKB">
        <authorList>
            <consortium name="EnsemblMetazoa"/>
        </authorList>
    </citation>
    <scope>IDENTIFICATION</scope>
    <source>
        <strain evidence="3">maculatus3</strain>
    </source>
</reference>
<feature type="signal peptide" evidence="2">
    <location>
        <begin position="1"/>
        <end position="21"/>
    </location>
</feature>
<sequence length="121" mass="13009">MIRCVNISVLLISFTATMVMASGDPITISGNTIGDLVNVNVNVTANIQNAINQDYINMLGLLLSSTGDVDLFRKLGKDTDATPTTTDSSTSIEKDGPSQQHEAVNIEEALKKLFPKLVNKQ</sequence>